<dbReference type="Proteomes" id="UP001162031">
    <property type="component" value="Unassembled WGS sequence"/>
</dbReference>
<accession>A0AAV0TDN9</accession>
<sequence>MAFELLTSFPSREDMRVFIYQWLKRDGAPGPALWTYVQLACREATAGTSEFQQFAVANLAKIWDVLLDTLDSRNARVLLYDLTTTLAVCVGLQVLGSFPVLESDRIRILQGLDALAPSSSPRSISLAFIIVVLLWQPFAPSLSKAPGQRDEHTKSAVTLSQQVLVSLFHARQAGAGPLFVVSAVLFYTKAPALVPFLASVIGFDGDTRDSFSTSASGCGIQVQLALRAEYLHVFGDVVLKPVLTESLLAREVLAFPPVARISASDAAIATDATAGYKTATKQDFHVCEASRASDHQENKQQQHMAAKVRVKPSHAWRDGEVEMGDLPRPRAVVTEAAGGSKQTERAPMSFRIEQSKVQSELHTERQTLLRAKKTRLREMVETERTAAYNTQHELHGMRDGRLAPGNMPVNDITTGAAALEIVDEFMRSPLMDKFG</sequence>
<reference evidence="1" key="1">
    <citation type="submission" date="2022-12" db="EMBL/GenBank/DDBJ databases">
        <authorList>
            <person name="Webb A."/>
        </authorList>
    </citation>
    <scope>NUCLEOTIDE SEQUENCE</scope>
    <source>
        <strain evidence="1">Hp1</strain>
    </source>
</reference>
<name>A0AAV0TDN9_HYABA</name>
<protein>
    <recommendedName>
        <fullName evidence="3">CRAL-TRIO domain-containing protein</fullName>
    </recommendedName>
</protein>
<dbReference type="AlphaFoldDB" id="A0AAV0TDN9"/>
<evidence type="ECO:0000313" key="2">
    <source>
        <dbReference type="Proteomes" id="UP001162031"/>
    </source>
</evidence>
<evidence type="ECO:0008006" key="3">
    <source>
        <dbReference type="Google" id="ProtNLM"/>
    </source>
</evidence>
<gene>
    <name evidence="1" type="ORF">HBR001_LOCUS1839</name>
</gene>
<dbReference type="EMBL" id="CANTFL010000174">
    <property type="protein sequence ID" value="CAI5717554.1"/>
    <property type="molecule type" value="Genomic_DNA"/>
</dbReference>
<dbReference type="GO" id="GO:0032039">
    <property type="term" value="C:integrator complex"/>
    <property type="evidence" value="ECO:0007669"/>
    <property type="project" value="InterPro"/>
</dbReference>
<proteinExistence type="predicted"/>
<dbReference type="InterPro" id="IPR029321">
    <property type="entry name" value="INTS2"/>
</dbReference>
<dbReference type="GO" id="GO:0034472">
    <property type="term" value="P:snRNA 3'-end processing"/>
    <property type="evidence" value="ECO:0007669"/>
    <property type="project" value="TreeGrafter"/>
</dbReference>
<organism evidence="1 2">
    <name type="scientific">Hyaloperonospora brassicae</name>
    <name type="common">Brassica downy mildew</name>
    <name type="synonym">Peronospora brassicae</name>
    <dbReference type="NCBI Taxonomy" id="162125"/>
    <lineage>
        <taxon>Eukaryota</taxon>
        <taxon>Sar</taxon>
        <taxon>Stramenopiles</taxon>
        <taxon>Oomycota</taxon>
        <taxon>Peronosporomycetes</taxon>
        <taxon>Peronosporales</taxon>
        <taxon>Peronosporaceae</taxon>
        <taxon>Hyaloperonospora</taxon>
    </lineage>
</organism>
<comment type="caution">
    <text evidence="1">The sequence shown here is derived from an EMBL/GenBank/DDBJ whole genome shotgun (WGS) entry which is preliminary data.</text>
</comment>
<dbReference type="PANTHER" id="PTHR28608">
    <property type="entry name" value="INTEGRATOR COMPLEX SUBUNIT 2"/>
    <property type="match status" value="1"/>
</dbReference>
<dbReference type="PANTHER" id="PTHR28608:SF1">
    <property type="entry name" value="INTEGRATOR COMPLEX SUBUNIT 2"/>
    <property type="match status" value="1"/>
</dbReference>
<evidence type="ECO:0000313" key="1">
    <source>
        <dbReference type="EMBL" id="CAI5717554.1"/>
    </source>
</evidence>
<keyword evidence="2" id="KW-1185">Reference proteome</keyword>